<dbReference type="Proteomes" id="UP000070529">
    <property type="component" value="Unassembled WGS sequence"/>
</dbReference>
<keyword evidence="1" id="KW-1133">Transmembrane helix</keyword>
<proteinExistence type="predicted"/>
<reference evidence="2 3" key="1">
    <citation type="submission" date="2015-11" db="EMBL/GenBank/DDBJ databases">
        <title>Genomic Taxonomy of the Vibrionaceae.</title>
        <authorList>
            <person name="Gomez-Gil B."/>
            <person name="Enciso-Ibarra J."/>
        </authorList>
    </citation>
    <scope>NUCLEOTIDE SEQUENCE [LARGE SCALE GENOMIC DNA]</scope>
    <source>
        <strain evidence="2 3">CAIM 912</strain>
    </source>
</reference>
<evidence type="ECO:0000313" key="2">
    <source>
        <dbReference type="EMBL" id="KXF82238.1"/>
    </source>
</evidence>
<sequence length="129" mass="14708">MLSLICKEFSQTLTKYLFFIALTLTISFKANIVDYTITQQSKHSEYTKLINEFDKKGFITNEEADILNVEGEKLKAEFLNNPNKYILSGIVDLAILILSISSSIYFIFRRQNIKALIIGIVSIYGNLLT</sequence>
<feature type="transmembrane region" description="Helical" evidence="1">
    <location>
        <begin position="12"/>
        <end position="32"/>
    </location>
</feature>
<gene>
    <name evidence="2" type="ORF">ATN88_24065</name>
</gene>
<comment type="caution">
    <text evidence="2">The sequence shown here is derived from an EMBL/GenBank/DDBJ whole genome shotgun (WGS) entry which is preliminary data.</text>
</comment>
<dbReference type="AlphaFoldDB" id="A0A135IA17"/>
<accession>A0A135IA17</accession>
<keyword evidence="3" id="KW-1185">Reference proteome</keyword>
<evidence type="ECO:0000313" key="3">
    <source>
        <dbReference type="Proteomes" id="UP000070529"/>
    </source>
</evidence>
<protein>
    <submittedName>
        <fullName evidence="2">Uncharacterized protein</fullName>
    </submittedName>
</protein>
<feature type="transmembrane region" description="Helical" evidence="1">
    <location>
        <begin position="85"/>
        <end position="108"/>
    </location>
</feature>
<organism evidence="2 3">
    <name type="scientific">Enterovibrio coralii</name>
    <dbReference type="NCBI Taxonomy" id="294935"/>
    <lineage>
        <taxon>Bacteria</taxon>
        <taxon>Pseudomonadati</taxon>
        <taxon>Pseudomonadota</taxon>
        <taxon>Gammaproteobacteria</taxon>
        <taxon>Vibrionales</taxon>
        <taxon>Vibrionaceae</taxon>
        <taxon>Enterovibrio</taxon>
    </lineage>
</organism>
<dbReference type="EMBL" id="LNTY01000026">
    <property type="protein sequence ID" value="KXF82238.1"/>
    <property type="molecule type" value="Genomic_DNA"/>
</dbReference>
<evidence type="ECO:0000256" key="1">
    <source>
        <dbReference type="SAM" id="Phobius"/>
    </source>
</evidence>
<name>A0A135IA17_9GAMM</name>
<keyword evidence="1" id="KW-0812">Transmembrane</keyword>
<keyword evidence="1" id="KW-0472">Membrane</keyword>